<dbReference type="Proteomes" id="UP000184171">
    <property type="component" value="Unassembled WGS sequence"/>
</dbReference>
<evidence type="ECO:0000313" key="2">
    <source>
        <dbReference type="Proteomes" id="UP000184171"/>
    </source>
</evidence>
<name>A0A1M6H2E1_MALRU</name>
<dbReference type="EMBL" id="FQZT01000005">
    <property type="protein sequence ID" value="SHJ16363.1"/>
    <property type="molecule type" value="Genomic_DNA"/>
</dbReference>
<keyword evidence="2" id="KW-1185">Reference proteome</keyword>
<dbReference type="Gene3D" id="3.30.2310.20">
    <property type="entry name" value="RelE-like"/>
    <property type="match status" value="1"/>
</dbReference>
<sequence>MDISFKNKKFEKEFNEGAQLNKTHGAKRAKKIRLRMAEFRAAISLMDFWPPKSGPSRCHELNQGKRKGQLSVDLDHPYRLIFIPDHDPVPTREDGGLDWSQVTAIKIMGVEDTHE</sequence>
<dbReference type="InterPro" id="IPR035093">
    <property type="entry name" value="RelE/ParE_toxin_dom_sf"/>
</dbReference>
<dbReference type="SUPFAM" id="SSF143011">
    <property type="entry name" value="RelE-like"/>
    <property type="match status" value="1"/>
</dbReference>
<dbReference type="STRING" id="1122189.SAMN02745165_01661"/>
<reference evidence="1 2" key="1">
    <citation type="submission" date="2016-11" db="EMBL/GenBank/DDBJ databases">
        <authorList>
            <person name="Jaros S."/>
            <person name="Januszkiewicz K."/>
            <person name="Wedrychowicz H."/>
        </authorList>
    </citation>
    <scope>NUCLEOTIDE SEQUENCE [LARGE SCALE GENOMIC DNA]</scope>
    <source>
        <strain evidence="1 2">DSM 5091</strain>
    </source>
</reference>
<evidence type="ECO:0000313" key="1">
    <source>
        <dbReference type="EMBL" id="SHJ16363.1"/>
    </source>
</evidence>
<protein>
    <submittedName>
        <fullName evidence="1">Proteic killer suppression protein</fullName>
    </submittedName>
</protein>
<proteinExistence type="predicted"/>
<dbReference type="RefSeq" id="WP_072907768.1">
    <property type="nucleotide sequence ID" value="NZ_FQZT01000005.1"/>
</dbReference>
<organism evidence="1 2">
    <name type="scientific">Malonomonas rubra DSM 5091</name>
    <dbReference type="NCBI Taxonomy" id="1122189"/>
    <lineage>
        <taxon>Bacteria</taxon>
        <taxon>Pseudomonadati</taxon>
        <taxon>Thermodesulfobacteriota</taxon>
        <taxon>Desulfuromonadia</taxon>
        <taxon>Desulfuromonadales</taxon>
        <taxon>Geopsychrobacteraceae</taxon>
        <taxon>Malonomonas</taxon>
    </lineage>
</organism>
<dbReference type="AlphaFoldDB" id="A0A1M6H2E1"/>
<dbReference type="OrthoDB" id="9801102at2"/>
<accession>A0A1M6H2E1</accession>
<gene>
    <name evidence="1" type="ORF">SAMN02745165_01661</name>
</gene>